<comment type="caution">
    <text evidence="1">The sequence shown here is derived from an EMBL/GenBank/DDBJ whole genome shotgun (WGS) entry which is preliminary data.</text>
</comment>
<gene>
    <name evidence="1" type="ORF">PIBRA_LOCUS9533</name>
</gene>
<organism evidence="1 2">
    <name type="scientific">Pieris brassicae</name>
    <name type="common">White butterfly</name>
    <name type="synonym">Large white butterfly</name>
    <dbReference type="NCBI Taxonomy" id="7116"/>
    <lineage>
        <taxon>Eukaryota</taxon>
        <taxon>Metazoa</taxon>
        <taxon>Ecdysozoa</taxon>
        <taxon>Arthropoda</taxon>
        <taxon>Hexapoda</taxon>
        <taxon>Insecta</taxon>
        <taxon>Pterygota</taxon>
        <taxon>Neoptera</taxon>
        <taxon>Endopterygota</taxon>
        <taxon>Lepidoptera</taxon>
        <taxon>Glossata</taxon>
        <taxon>Ditrysia</taxon>
        <taxon>Papilionoidea</taxon>
        <taxon>Pieridae</taxon>
        <taxon>Pierinae</taxon>
        <taxon>Pieris</taxon>
    </lineage>
</organism>
<accession>A0A9P0XCM5</accession>
<protein>
    <submittedName>
        <fullName evidence="1">Uncharacterized protein</fullName>
    </submittedName>
</protein>
<evidence type="ECO:0000313" key="1">
    <source>
        <dbReference type="EMBL" id="CAH4033220.1"/>
    </source>
</evidence>
<dbReference type="EMBL" id="CALOZG010000029">
    <property type="protein sequence ID" value="CAH4033220.1"/>
    <property type="molecule type" value="Genomic_DNA"/>
</dbReference>
<name>A0A9P0XCM5_PIEBR</name>
<dbReference type="AlphaFoldDB" id="A0A9P0XCM5"/>
<sequence length="134" mass="15450">MLIRFYELRNEIAEFMKIKDKPLSELSDPKWIRSLAFLFDLISSNYACGSHGCCGNSYHFNTLSAYENVAYTQYAGGLKLLSDQFSNRFSDFKNMEDCFSLFATTKCTKCSNTLTKELIEIQENSLLKFKLEDV</sequence>
<dbReference type="PANTHER" id="PTHR45913">
    <property type="entry name" value="EPM2A-INTERACTING PROTEIN 1"/>
    <property type="match status" value="1"/>
</dbReference>
<dbReference type="Proteomes" id="UP001152562">
    <property type="component" value="Unassembled WGS sequence"/>
</dbReference>
<reference evidence="1" key="1">
    <citation type="submission" date="2022-05" db="EMBL/GenBank/DDBJ databases">
        <authorList>
            <person name="Okamura Y."/>
        </authorList>
    </citation>
    <scope>NUCLEOTIDE SEQUENCE</scope>
</reference>
<dbReference type="PANTHER" id="PTHR45913:SF5">
    <property type="entry name" value="GENERAL TRANSCRIPTION FACTOR II-I REPEAT DOMAIN-CONTAINING PROTEIN 2A-LIKE PROTEIN"/>
    <property type="match status" value="1"/>
</dbReference>
<keyword evidence="2" id="KW-1185">Reference proteome</keyword>
<proteinExistence type="predicted"/>
<evidence type="ECO:0000313" key="2">
    <source>
        <dbReference type="Proteomes" id="UP001152562"/>
    </source>
</evidence>